<dbReference type="InterPro" id="IPR011279">
    <property type="entry name" value="Chorismate_mutase_GmP"/>
</dbReference>
<dbReference type="GO" id="GO:0004106">
    <property type="term" value="F:chorismate mutase activity"/>
    <property type="evidence" value="ECO:0007669"/>
    <property type="project" value="InterPro"/>
</dbReference>
<dbReference type="Pfam" id="PF01817">
    <property type="entry name" value="CM_2"/>
    <property type="match status" value="1"/>
</dbReference>
<dbReference type="AlphaFoldDB" id="A0A430A3X0"/>
<evidence type="ECO:0000313" key="4">
    <source>
        <dbReference type="Proteomes" id="UP000287101"/>
    </source>
</evidence>
<dbReference type="PANTHER" id="PTHR38041:SF1">
    <property type="entry name" value="CHORISMATE MUTASE"/>
    <property type="match status" value="1"/>
</dbReference>
<dbReference type="EMBL" id="NGJY01000006">
    <property type="protein sequence ID" value="RSU01350.1"/>
    <property type="molecule type" value="Genomic_DNA"/>
</dbReference>
<dbReference type="Proteomes" id="UP000287101">
    <property type="component" value="Unassembled WGS sequence"/>
</dbReference>
<dbReference type="InterPro" id="IPR036979">
    <property type="entry name" value="CM_dom_sf"/>
</dbReference>
<dbReference type="NCBIfam" id="TIGR01805">
    <property type="entry name" value="CM_mono_grmpos"/>
    <property type="match status" value="1"/>
</dbReference>
<accession>A0A430A3X0</accession>
<dbReference type="PROSITE" id="PS51168">
    <property type="entry name" value="CHORISMATE_MUT_2"/>
    <property type="match status" value="1"/>
</dbReference>
<dbReference type="InterPro" id="IPR051331">
    <property type="entry name" value="Chorismate_mutase-related"/>
</dbReference>
<dbReference type="SMART" id="SM00830">
    <property type="entry name" value="CM_2"/>
    <property type="match status" value="1"/>
</dbReference>
<dbReference type="InterPro" id="IPR002701">
    <property type="entry name" value="CM_II_prokaryot"/>
</dbReference>
<dbReference type="Gene3D" id="1.20.59.10">
    <property type="entry name" value="Chorismate mutase"/>
    <property type="match status" value="1"/>
</dbReference>
<gene>
    <name evidence="3" type="ORF">CBF31_10910</name>
</gene>
<keyword evidence="4" id="KW-1185">Reference proteome</keyword>
<name>A0A430A3X0_9ENTE</name>
<protein>
    <submittedName>
        <fullName evidence="3">Chorismate mutase</fullName>
    </submittedName>
</protein>
<reference evidence="3 4" key="1">
    <citation type="submission" date="2017-05" db="EMBL/GenBank/DDBJ databases">
        <title>Vagococcus spp. assemblies.</title>
        <authorList>
            <person name="Gulvik C.A."/>
        </authorList>
    </citation>
    <scope>NUCLEOTIDE SEQUENCE [LARGE SCALE GENOMIC DNA]</scope>
    <source>
        <strain evidence="3 4">CCUG 41755</strain>
    </source>
</reference>
<dbReference type="GO" id="GO:0009697">
    <property type="term" value="P:salicylic acid biosynthetic process"/>
    <property type="evidence" value="ECO:0007669"/>
    <property type="project" value="TreeGrafter"/>
</dbReference>
<proteinExistence type="predicted"/>
<sequence>MLKKQRQEIDRIDQEIISLLEARLDVVNEVVGIKEQENIEVLDSDREKKILDKVGMTVINKEYAPVIKELYQEMMRVSKEYQSSKLVKKKR</sequence>
<keyword evidence="1" id="KW-0413">Isomerase</keyword>
<dbReference type="InterPro" id="IPR036263">
    <property type="entry name" value="Chorismate_II_sf"/>
</dbReference>
<dbReference type="SUPFAM" id="SSF48600">
    <property type="entry name" value="Chorismate mutase II"/>
    <property type="match status" value="1"/>
</dbReference>
<evidence type="ECO:0000259" key="2">
    <source>
        <dbReference type="PROSITE" id="PS51168"/>
    </source>
</evidence>
<dbReference type="RefSeq" id="WP_126832938.1">
    <property type="nucleotide sequence ID" value="NZ_CBCRYB010000011.1"/>
</dbReference>
<dbReference type="PANTHER" id="PTHR38041">
    <property type="entry name" value="CHORISMATE MUTASE"/>
    <property type="match status" value="1"/>
</dbReference>
<evidence type="ECO:0000313" key="3">
    <source>
        <dbReference type="EMBL" id="RSU01350.1"/>
    </source>
</evidence>
<dbReference type="OrthoDB" id="9802281at2"/>
<dbReference type="GO" id="GO:0046417">
    <property type="term" value="P:chorismate metabolic process"/>
    <property type="evidence" value="ECO:0007669"/>
    <property type="project" value="InterPro"/>
</dbReference>
<comment type="caution">
    <text evidence="3">The sequence shown here is derived from an EMBL/GenBank/DDBJ whole genome shotgun (WGS) entry which is preliminary data.</text>
</comment>
<evidence type="ECO:0000256" key="1">
    <source>
        <dbReference type="ARBA" id="ARBA00023235"/>
    </source>
</evidence>
<organism evidence="3 4">
    <name type="scientific">Vagococcus fessus</name>
    <dbReference type="NCBI Taxonomy" id="120370"/>
    <lineage>
        <taxon>Bacteria</taxon>
        <taxon>Bacillati</taxon>
        <taxon>Bacillota</taxon>
        <taxon>Bacilli</taxon>
        <taxon>Lactobacillales</taxon>
        <taxon>Enterococcaceae</taxon>
        <taxon>Vagococcus</taxon>
    </lineage>
</organism>
<feature type="domain" description="Chorismate mutase" evidence="2">
    <location>
        <begin position="1"/>
        <end position="86"/>
    </location>
</feature>